<dbReference type="Proteomes" id="UP001153334">
    <property type="component" value="Unassembled WGS sequence"/>
</dbReference>
<name>A0ACC2I1D5_9PEZI</name>
<keyword evidence="2" id="KW-1185">Reference proteome</keyword>
<evidence type="ECO:0000313" key="1">
    <source>
        <dbReference type="EMBL" id="KAJ8109177.1"/>
    </source>
</evidence>
<comment type="caution">
    <text evidence="1">The sequence shown here is derived from an EMBL/GenBank/DDBJ whole genome shotgun (WGS) entry which is preliminary data.</text>
</comment>
<evidence type="ECO:0000313" key="2">
    <source>
        <dbReference type="Proteomes" id="UP001153334"/>
    </source>
</evidence>
<dbReference type="EMBL" id="JAPESX010002137">
    <property type="protein sequence ID" value="KAJ8109177.1"/>
    <property type="molecule type" value="Genomic_DNA"/>
</dbReference>
<organism evidence="1 2">
    <name type="scientific">Nemania bipapillata</name>
    <dbReference type="NCBI Taxonomy" id="110536"/>
    <lineage>
        <taxon>Eukaryota</taxon>
        <taxon>Fungi</taxon>
        <taxon>Dikarya</taxon>
        <taxon>Ascomycota</taxon>
        <taxon>Pezizomycotina</taxon>
        <taxon>Sordariomycetes</taxon>
        <taxon>Xylariomycetidae</taxon>
        <taxon>Xylariales</taxon>
        <taxon>Xylariaceae</taxon>
        <taxon>Nemania</taxon>
    </lineage>
</organism>
<sequence>MMATRRRASPRRGHTIVGLSRLPQSFLAIQVAVLLLSLVAPVSSTPISYFPLNSQLPPVARVSEPFSFVFSPLTFSSDTQMSYALAEGSPPWLSLDSASRKLSGTPDDLLIPPGETLVGVVIALVANDDTGSTAANATLVVSRAPAPFVRVPIEDQIENIGPYSAPSSILLHPSSEFTFEFDPNTFGVSTAGKEHGQAKLRDIKREEKGTLDRPELNYYAVSGDNAPLPSWIEFDAGRLAFSGKTPSSESLIEPPQKFGFRLVASDVVGFSSAFVDFSIVVGRHELTVDEPMIELNATAGKQLEYTDLPNILKLDKQPLRAENISSITADGLPPWLAFDEKSWKISGTPGKEAQPTNVTIVVVDKFLDALNVTLSVNYHTKIFKSDLPSFNTSVGEDFSFDLKKFLFAPMETQITVDMQPADSWLRFDDSTMILSGTAPRPPTTGIAHYVNELRITFDATHKHTGDKEAKSLEIHVNLPPEKSPKPSGEGEKKEDDDQRRNLYWLLVIPVLFIAVAIIIAIFMVRRRRQQPRKLDFSEVSGPVPGTFVANGFMDTSFHGIRNMLDTGQQAQSTAPNGYTPAIPPSLRMSQTMPNPSTEVDHISPHAMTTQSGAIKLAHHSNAMGEARGSWFSGRQTRPSPAVTDEVSLLSDTSVGEDVHIVEEDLSPKKLPENMYGKKAHLEAPKTEPFSIQPTPELAYAVARKYDYVSDDETPPIGGHVERRRSGYQQGHRSSLRGVQHRLSTVWKRGSISKGLGDQKRHSQLSASSDVTTRTSILTSGITEEATTASTNIVARPTVIHIPSRPGEARQVSRRTDDSSTFFGGRSLTKSQRNFGLGKDTMSGSVEPPIPSGEPDLGQDAVTAWDPLARNSLGIAYTDLIQTGHAIGGQFVGPEEPRIGLAQSDNWDTHHTSKDLMSPDRWPVPDVFLGLGGTTDMSRSQSEPPQPPPAKQPTTTTELPGTPTNTGKKRTSFLRMSHGSGCIPSLPQTPLSHRRSKARSSREERLRISRIREQKALDEFRAMMSSQTPSPYNERGGAGAGAGARARQLPETPSRTSRGPLTDRLNESRGGGGGGLKSTLSKRSVKTVRSAKSIRSAWADEDDDDAWEDIRPPESVVGGWEPEDSDGSFPVYI</sequence>
<reference evidence="1" key="1">
    <citation type="submission" date="2022-11" db="EMBL/GenBank/DDBJ databases">
        <title>Genome Sequence of Nemania bipapillata.</title>
        <authorList>
            <person name="Buettner E."/>
        </authorList>
    </citation>
    <scope>NUCLEOTIDE SEQUENCE</scope>
    <source>
        <strain evidence="1">CP14</strain>
    </source>
</reference>
<accession>A0ACC2I1D5</accession>
<protein>
    <submittedName>
        <fullName evidence="1">Uncharacterized protein</fullName>
    </submittedName>
</protein>
<gene>
    <name evidence="1" type="ORF">ONZ43_g6205</name>
</gene>
<proteinExistence type="predicted"/>